<comment type="caution">
    <text evidence="1">The sequence shown here is derived from an EMBL/GenBank/DDBJ whole genome shotgun (WGS) entry which is preliminary data.</text>
</comment>
<evidence type="ECO:0000313" key="2">
    <source>
        <dbReference type="Proteomes" id="UP000494165"/>
    </source>
</evidence>
<proteinExistence type="predicted"/>
<gene>
    <name evidence="1" type="ORF">CLODIP_2_CD00394</name>
</gene>
<accession>A0A8S1DNR0</accession>
<reference evidence="1 2" key="1">
    <citation type="submission" date="2020-04" db="EMBL/GenBank/DDBJ databases">
        <authorList>
            <person name="Alioto T."/>
            <person name="Alioto T."/>
            <person name="Gomez Garrido J."/>
        </authorList>
    </citation>
    <scope>NUCLEOTIDE SEQUENCE [LARGE SCALE GENOMIC DNA]</scope>
</reference>
<organism evidence="1 2">
    <name type="scientific">Cloeon dipterum</name>
    <dbReference type="NCBI Taxonomy" id="197152"/>
    <lineage>
        <taxon>Eukaryota</taxon>
        <taxon>Metazoa</taxon>
        <taxon>Ecdysozoa</taxon>
        <taxon>Arthropoda</taxon>
        <taxon>Hexapoda</taxon>
        <taxon>Insecta</taxon>
        <taxon>Pterygota</taxon>
        <taxon>Palaeoptera</taxon>
        <taxon>Ephemeroptera</taxon>
        <taxon>Pisciforma</taxon>
        <taxon>Baetidae</taxon>
        <taxon>Cloeon</taxon>
    </lineage>
</organism>
<evidence type="ECO:0000313" key="1">
    <source>
        <dbReference type="EMBL" id="CAB3381739.1"/>
    </source>
</evidence>
<keyword evidence="2" id="KW-1185">Reference proteome</keyword>
<dbReference type="EMBL" id="CADEPI010000244">
    <property type="protein sequence ID" value="CAB3381739.1"/>
    <property type="molecule type" value="Genomic_DNA"/>
</dbReference>
<protein>
    <submittedName>
        <fullName evidence="1">Uncharacterized protein</fullName>
    </submittedName>
</protein>
<dbReference type="Proteomes" id="UP000494165">
    <property type="component" value="Unassembled WGS sequence"/>
</dbReference>
<sequence>MSAFTAFSSYAIQYYMNSFYSQQKNTRDFRIMVTAGTALTGFTIDEFNVISIIVLSQQMCPVLDVTLAAVSLADRHLGVEGGNIRGAIFTLCTCFLMIFRNTVATVYFDQRNVTCSALLSRRIKRPIWWADYSDTAKIRKPRKSSKHFLIWQNQGKQISLLAACLTSICNCFLRQLAR</sequence>
<dbReference type="AlphaFoldDB" id="A0A8S1DNR0"/>
<name>A0A8S1DNR0_9INSE</name>